<evidence type="ECO:0000313" key="1">
    <source>
        <dbReference type="EMBL" id="GGF65993.1"/>
    </source>
</evidence>
<sequence>MSAGSLTAYVEGIATDPVRAAELRAALVDGAALTAYADARDHSVTLAEAEELLPAFRALLDAAGAQSLSDQALDQVSGAGVRLVTSNKDIEVE</sequence>
<name>A0A917C0F7_9HYPH</name>
<dbReference type="EMBL" id="BMCT01000003">
    <property type="protein sequence ID" value="GGF65993.1"/>
    <property type="molecule type" value="Genomic_DNA"/>
</dbReference>
<evidence type="ECO:0000313" key="2">
    <source>
        <dbReference type="Proteomes" id="UP000606044"/>
    </source>
</evidence>
<reference evidence="1" key="2">
    <citation type="submission" date="2020-09" db="EMBL/GenBank/DDBJ databases">
        <authorList>
            <person name="Sun Q."/>
            <person name="Sedlacek I."/>
        </authorList>
    </citation>
    <scope>NUCLEOTIDE SEQUENCE</scope>
    <source>
        <strain evidence="1">CCM 7897</strain>
    </source>
</reference>
<protein>
    <submittedName>
        <fullName evidence="1">Uncharacterized protein</fullName>
    </submittedName>
</protein>
<proteinExistence type="predicted"/>
<keyword evidence="2" id="KW-1185">Reference proteome</keyword>
<organism evidence="1 2">
    <name type="scientific">Azorhizobium oxalatiphilum</name>
    <dbReference type="NCBI Taxonomy" id="980631"/>
    <lineage>
        <taxon>Bacteria</taxon>
        <taxon>Pseudomonadati</taxon>
        <taxon>Pseudomonadota</taxon>
        <taxon>Alphaproteobacteria</taxon>
        <taxon>Hyphomicrobiales</taxon>
        <taxon>Xanthobacteraceae</taxon>
        <taxon>Azorhizobium</taxon>
    </lineage>
</organism>
<dbReference type="Proteomes" id="UP000606044">
    <property type="component" value="Unassembled WGS sequence"/>
</dbReference>
<reference evidence="1" key="1">
    <citation type="journal article" date="2014" name="Int. J. Syst. Evol. Microbiol.">
        <title>Complete genome sequence of Corynebacterium casei LMG S-19264T (=DSM 44701T), isolated from a smear-ripened cheese.</title>
        <authorList>
            <consortium name="US DOE Joint Genome Institute (JGI-PGF)"/>
            <person name="Walter F."/>
            <person name="Albersmeier A."/>
            <person name="Kalinowski J."/>
            <person name="Ruckert C."/>
        </authorList>
    </citation>
    <scope>NUCLEOTIDE SEQUENCE</scope>
    <source>
        <strain evidence="1">CCM 7897</strain>
    </source>
</reference>
<dbReference type="RefSeq" id="WP_188579342.1">
    <property type="nucleotide sequence ID" value="NZ_BMCT01000003.1"/>
</dbReference>
<accession>A0A917C0F7</accession>
<comment type="caution">
    <text evidence="1">The sequence shown here is derived from an EMBL/GenBank/DDBJ whole genome shotgun (WGS) entry which is preliminary data.</text>
</comment>
<gene>
    <name evidence="1" type="ORF">GCM10007301_27110</name>
</gene>
<dbReference type="AlphaFoldDB" id="A0A917C0F7"/>